<comment type="subunit">
    <text evidence="1">Monomer.</text>
</comment>
<dbReference type="Pfam" id="PF00394">
    <property type="entry name" value="Cu-oxidase"/>
    <property type="match status" value="1"/>
</dbReference>
<evidence type="ECO:0000259" key="12">
    <source>
        <dbReference type="Pfam" id="PF07732"/>
    </source>
</evidence>
<evidence type="ECO:0000256" key="5">
    <source>
        <dbReference type="ARBA" id="ARBA00041027"/>
    </source>
</evidence>
<dbReference type="SUPFAM" id="SSF49503">
    <property type="entry name" value="Cupredoxins"/>
    <property type="match status" value="3"/>
</dbReference>
<dbReference type="PROSITE" id="PS51318">
    <property type="entry name" value="TAT"/>
    <property type="match status" value="1"/>
</dbReference>
<dbReference type="CDD" id="cd13889">
    <property type="entry name" value="CuRO_3_BOD"/>
    <property type="match status" value="1"/>
</dbReference>
<organism evidence="13">
    <name type="scientific">hydrothermal vent metagenome</name>
    <dbReference type="NCBI Taxonomy" id="652676"/>
    <lineage>
        <taxon>unclassified sequences</taxon>
        <taxon>metagenomes</taxon>
        <taxon>ecological metagenomes</taxon>
    </lineage>
</organism>
<evidence type="ECO:0000256" key="9">
    <source>
        <dbReference type="SAM" id="MobiDB-lite"/>
    </source>
</evidence>
<gene>
    <name evidence="13" type="ORF">MNBD_GAMMA09-3380</name>
</gene>
<reference evidence="13" key="1">
    <citation type="submission" date="2018-06" db="EMBL/GenBank/DDBJ databases">
        <authorList>
            <person name="Zhirakovskaya E."/>
        </authorList>
    </citation>
    <scope>NUCLEOTIDE SEQUENCE</scope>
</reference>
<evidence type="ECO:0000313" key="13">
    <source>
        <dbReference type="EMBL" id="VAW62883.1"/>
    </source>
</evidence>
<dbReference type="InterPro" id="IPR011707">
    <property type="entry name" value="Cu-oxidase-like_N"/>
</dbReference>
<evidence type="ECO:0000256" key="3">
    <source>
        <dbReference type="ARBA" id="ARBA00023002"/>
    </source>
</evidence>
<evidence type="ECO:0000256" key="2">
    <source>
        <dbReference type="ARBA" id="ARBA00022723"/>
    </source>
</evidence>
<dbReference type="GO" id="GO:0016491">
    <property type="term" value="F:oxidoreductase activity"/>
    <property type="evidence" value="ECO:0007669"/>
    <property type="project" value="UniProtKB-KW"/>
</dbReference>
<dbReference type="InterPro" id="IPR002355">
    <property type="entry name" value="Cu_oxidase_Cu_BS"/>
</dbReference>
<sequence length="601" mass="66418">MTKRRDVLKAGAAALATTPAIFGGAAIPRMAEAQLCRAEGIKSPGTEPSSPHVTPYTVSLYIPPAMQEVDPATLNPPPDPDRHQRFDEFPPQKFYVQRLTEGLWEYHPDLSALNPYSGGDMGVGSLAWMFNGATPGETLVARYGEPVFIRRYNDLPATEDALMPIGIPYSSIHLHNAHTASESDGYPEDFTGPGQYWDHHHAMMYARNDSREALGSLWYHDHMLDFTATNVYAGLSAMATFYDDLDSGDENDPNPHALRLPGTYGKYDISLILHDVRFDQQGNPTYNVFDTDGHLGDYITVNRKLMPYFDVEPRKYRFRIYDGGPSRLYELKLSDSSKMTVISTDGNLLEGPVEVDTIVIGPANRHDVIIDFSNYSAGETVEIINIMEQINGQGPTGRQLSDADAMPVLQFRVNKPLEGPDNSRVPNRLRELPPINLNEVVAEREWIFDHDMGLWTVNGEFMDPTKVSAAPQQGTAEIWTFRNAGSSWAHPVHVHFEEFQVLEWNGKPPTGVLKSRKDVAVLGPNDVVKVFYRFDDFLGRYIIHCHNNVHEDNAMMLRWDIVPNDTNPGGGMGGGDMGGGNGGMGGGNNSGNGGMGGRGHG</sequence>
<dbReference type="InterPro" id="IPR011706">
    <property type="entry name" value="Cu-oxidase_C"/>
</dbReference>
<keyword evidence="3" id="KW-0560">Oxidoreductase</keyword>
<evidence type="ECO:0000259" key="11">
    <source>
        <dbReference type="Pfam" id="PF07731"/>
    </source>
</evidence>
<dbReference type="EMBL" id="UOFI01000033">
    <property type="protein sequence ID" value="VAW62883.1"/>
    <property type="molecule type" value="Genomic_DNA"/>
</dbReference>
<dbReference type="PANTHER" id="PTHR48267:SF1">
    <property type="entry name" value="BILIRUBIN OXIDASE"/>
    <property type="match status" value="1"/>
</dbReference>
<keyword evidence="2" id="KW-0479">Metal-binding</keyword>
<evidence type="ECO:0000256" key="8">
    <source>
        <dbReference type="ARBA" id="ARBA00048092"/>
    </source>
</evidence>
<evidence type="ECO:0000256" key="7">
    <source>
        <dbReference type="ARBA" id="ARBA00043090"/>
    </source>
</evidence>
<evidence type="ECO:0000259" key="10">
    <source>
        <dbReference type="Pfam" id="PF00394"/>
    </source>
</evidence>
<dbReference type="PROSITE" id="PS00080">
    <property type="entry name" value="MULTICOPPER_OXIDASE2"/>
    <property type="match status" value="1"/>
</dbReference>
<dbReference type="GO" id="GO:0005507">
    <property type="term" value="F:copper ion binding"/>
    <property type="evidence" value="ECO:0007669"/>
    <property type="project" value="InterPro"/>
</dbReference>
<feature type="domain" description="Plastocyanin-like" evidence="11">
    <location>
        <begin position="454"/>
        <end position="563"/>
    </location>
</feature>
<dbReference type="Gene3D" id="2.60.40.420">
    <property type="entry name" value="Cupredoxins - blue copper proteins"/>
    <property type="match status" value="3"/>
</dbReference>
<dbReference type="InterPro" id="IPR001117">
    <property type="entry name" value="Cu-oxidase_2nd"/>
</dbReference>
<dbReference type="InterPro" id="IPR045087">
    <property type="entry name" value="Cu-oxidase_fam"/>
</dbReference>
<protein>
    <recommendedName>
        <fullName evidence="5">Multicopper oxidase CueO</fullName>
        <ecNumber evidence="4">1.16.3.4</ecNumber>
    </recommendedName>
    <alternativeName>
        <fullName evidence="6">Copper efflux oxidase</fullName>
    </alternativeName>
    <alternativeName>
        <fullName evidence="7">Cuprous oxidase</fullName>
    </alternativeName>
</protein>
<dbReference type="Pfam" id="PF07731">
    <property type="entry name" value="Cu-oxidase_2"/>
    <property type="match status" value="1"/>
</dbReference>
<feature type="domain" description="Plastocyanin-like" evidence="10">
    <location>
        <begin position="304"/>
        <end position="374"/>
    </location>
</feature>
<proteinExistence type="predicted"/>
<dbReference type="InterPro" id="IPR008972">
    <property type="entry name" value="Cupredoxin"/>
</dbReference>
<dbReference type="PANTHER" id="PTHR48267">
    <property type="entry name" value="CUPREDOXIN SUPERFAMILY PROTEIN"/>
    <property type="match status" value="1"/>
</dbReference>
<comment type="catalytic activity">
    <reaction evidence="8">
        <text>4 Cu(+) + O2 + 4 H(+) = 4 Cu(2+) + 2 H2O</text>
        <dbReference type="Rhea" id="RHEA:30083"/>
        <dbReference type="ChEBI" id="CHEBI:15377"/>
        <dbReference type="ChEBI" id="CHEBI:15378"/>
        <dbReference type="ChEBI" id="CHEBI:15379"/>
        <dbReference type="ChEBI" id="CHEBI:29036"/>
        <dbReference type="ChEBI" id="CHEBI:49552"/>
        <dbReference type="EC" id="1.16.3.4"/>
    </reaction>
    <physiologicalReaction direction="left-to-right" evidence="8">
        <dbReference type="Rhea" id="RHEA:30084"/>
    </physiologicalReaction>
</comment>
<dbReference type="Pfam" id="PF07732">
    <property type="entry name" value="Cu-oxidase_3"/>
    <property type="match status" value="1"/>
</dbReference>
<evidence type="ECO:0000256" key="6">
    <source>
        <dbReference type="ARBA" id="ARBA00042896"/>
    </source>
</evidence>
<accession>A0A3B0XF29</accession>
<dbReference type="EC" id="1.16.3.4" evidence="4"/>
<evidence type="ECO:0000256" key="4">
    <source>
        <dbReference type="ARBA" id="ARBA00038978"/>
    </source>
</evidence>
<feature type="domain" description="Plastocyanin-like" evidence="12">
    <location>
        <begin position="126"/>
        <end position="235"/>
    </location>
</feature>
<feature type="region of interest" description="Disordered" evidence="9">
    <location>
        <begin position="568"/>
        <end position="601"/>
    </location>
</feature>
<dbReference type="InterPro" id="IPR006311">
    <property type="entry name" value="TAT_signal"/>
</dbReference>
<dbReference type="AlphaFoldDB" id="A0A3B0XF29"/>
<evidence type="ECO:0000256" key="1">
    <source>
        <dbReference type="ARBA" id="ARBA00011245"/>
    </source>
</evidence>
<name>A0A3B0XF29_9ZZZZ</name>